<accession>A0ABX6T2E4</accession>
<reference evidence="2 3" key="1">
    <citation type="submission" date="2020-08" db="EMBL/GenBank/DDBJ databases">
        <title>Genome sequence of Sphingomonas daechungensis KACC 18115T.</title>
        <authorList>
            <person name="Hyun D.-W."/>
            <person name="Bae J.-W."/>
        </authorList>
    </citation>
    <scope>NUCLEOTIDE SEQUENCE [LARGE SCALE GENOMIC DNA]</scope>
    <source>
        <strain evidence="2 3">KACC 18115</strain>
    </source>
</reference>
<proteinExistence type="predicted"/>
<name>A0ABX6T2E4_9SPHN</name>
<sequence>MLATLLFIAAAAAAQDTQPIVVEGAKPAEEKKVCRTVRETGSRRVKQVCRTAAEQRQDDIDARNKIGMGNRTNRPTETFKSPTGQ</sequence>
<feature type="compositionally biased region" description="Basic and acidic residues" evidence="1">
    <location>
        <begin position="55"/>
        <end position="64"/>
    </location>
</feature>
<evidence type="ECO:0000313" key="3">
    <source>
        <dbReference type="Proteomes" id="UP000516134"/>
    </source>
</evidence>
<evidence type="ECO:0000313" key="2">
    <source>
        <dbReference type="EMBL" id="QNP43850.1"/>
    </source>
</evidence>
<feature type="compositionally biased region" description="Polar residues" evidence="1">
    <location>
        <begin position="70"/>
        <end position="85"/>
    </location>
</feature>
<dbReference type="EMBL" id="CP060780">
    <property type="protein sequence ID" value="QNP43850.1"/>
    <property type="molecule type" value="Genomic_DNA"/>
</dbReference>
<keyword evidence="3" id="KW-1185">Reference proteome</keyword>
<gene>
    <name evidence="2" type="ORF">H9L15_04220</name>
</gene>
<evidence type="ECO:0000256" key="1">
    <source>
        <dbReference type="SAM" id="MobiDB-lite"/>
    </source>
</evidence>
<feature type="region of interest" description="Disordered" evidence="1">
    <location>
        <begin position="55"/>
        <end position="85"/>
    </location>
</feature>
<organism evidence="2 3">
    <name type="scientific">Sphingomonas daechungensis</name>
    <dbReference type="NCBI Taxonomy" id="1176646"/>
    <lineage>
        <taxon>Bacteria</taxon>
        <taxon>Pseudomonadati</taxon>
        <taxon>Pseudomonadota</taxon>
        <taxon>Alphaproteobacteria</taxon>
        <taxon>Sphingomonadales</taxon>
        <taxon>Sphingomonadaceae</taxon>
        <taxon>Sphingomonas</taxon>
    </lineage>
</organism>
<dbReference type="RefSeq" id="WP_187715275.1">
    <property type="nucleotide sequence ID" value="NZ_BAABJC010000001.1"/>
</dbReference>
<dbReference type="Proteomes" id="UP000516134">
    <property type="component" value="Chromosome"/>
</dbReference>
<protein>
    <submittedName>
        <fullName evidence="2">Uncharacterized protein</fullName>
    </submittedName>
</protein>